<evidence type="ECO:0000256" key="5">
    <source>
        <dbReference type="ARBA" id="ARBA00022963"/>
    </source>
</evidence>
<gene>
    <name evidence="14" type="primary">PLB3_2</name>
    <name evidence="14" type="ORF">Cantr_10087</name>
</gene>
<evidence type="ECO:0000256" key="4">
    <source>
        <dbReference type="ARBA" id="ARBA00022801"/>
    </source>
</evidence>
<dbReference type="Gene3D" id="3.40.1090.10">
    <property type="entry name" value="Cytosolic phospholipase A2 catalytic domain"/>
    <property type="match status" value="1"/>
</dbReference>
<keyword evidence="6 9" id="KW-0443">Lipid metabolism</keyword>
<reference evidence="14 15" key="1">
    <citation type="submission" date="2018-06" db="EMBL/GenBank/DDBJ databases">
        <title>Whole genome sequencing of Candida tropicalis (genome annotated by CSBL at Korea University).</title>
        <authorList>
            <person name="Ahn J."/>
        </authorList>
    </citation>
    <scope>NUCLEOTIDE SEQUENCE [LARGE SCALE GENOMIC DNA]</scope>
    <source>
        <strain evidence="14 15">ATCC 20962</strain>
    </source>
</reference>
<dbReference type="PROSITE" id="PS51210">
    <property type="entry name" value="PLA2C"/>
    <property type="match status" value="1"/>
</dbReference>
<dbReference type="EMBL" id="QLNQ01000024">
    <property type="protein sequence ID" value="RCK63633.1"/>
    <property type="molecule type" value="Genomic_DNA"/>
</dbReference>
<evidence type="ECO:0000256" key="9">
    <source>
        <dbReference type="PROSITE-ProRule" id="PRU00555"/>
    </source>
</evidence>
<feature type="signal peptide" evidence="10">
    <location>
        <begin position="1"/>
        <end position="19"/>
    </location>
</feature>
<keyword evidence="12" id="KW-0472">Membrane</keyword>
<evidence type="ECO:0000313" key="14">
    <source>
        <dbReference type="EMBL" id="RCK63633.1"/>
    </source>
</evidence>
<organism evidence="14 15">
    <name type="scientific">Candida viswanathii</name>
    <dbReference type="NCBI Taxonomy" id="5486"/>
    <lineage>
        <taxon>Eukaryota</taxon>
        <taxon>Fungi</taxon>
        <taxon>Dikarya</taxon>
        <taxon>Ascomycota</taxon>
        <taxon>Saccharomycotina</taxon>
        <taxon>Pichiomycetes</taxon>
        <taxon>Debaryomycetaceae</taxon>
        <taxon>Candida/Lodderomyces clade</taxon>
        <taxon>Candida</taxon>
    </lineage>
</organism>
<dbReference type="Pfam" id="PF01735">
    <property type="entry name" value="PLA2_B"/>
    <property type="match status" value="1"/>
</dbReference>
<feature type="compositionally biased region" description="Gly residues" evidence="11">
    <location>
        <begin position="706"/>
        <end position="718"/>
    </location>
</feature>
<evidence type="ECO:0000256" key="6">
    <source>
        <dbReference type="ARBA" id="ARBA00023098"/>
    </source>
</evidence>
<dbReference type="InterPro" id="IPR016035">
    <property type="entry name" value="Acyl_Trfase/lysoPLipase"/>
</dbReference>
<feature type="compositionally biased region" description="Low complexity" evidence="11">
    <location>
        <begin position="719"/>
        <end position="747"/>
    </location>
</feature>
<dbReference type="STRING" id="5486.A0A367YCN5"/>
<comment type="similarity">
    <text evidence="1 10">Belongs to the lysophospholipase family.</text>
</comment>
<dbReference type="SUPFAM" id="SSF52151">
    <property type="entry name" value="FabD/lysophospholipase-like"/>
    <property type="match status" value="1"/>
</dbReference>
<dbReference type="PANTHER" id="PTHR10728">
    <property type="entry name" value="CYTOSOLIC PHOSPHOLIPASE A2"/>
    <property type="match status" value="1"/>
</dbReference>
<protein>
    <recommendedName>
        <fullName evidence="2 10">Lysophospholipase</fullName>
        <ecNumber evidence="2 10">3.1.1.5</ecNumber>
    </recommendedName>
</protein>
<name>A0A367YCN5_9ASCO</name>
<dbReference type="SMART" id="SM00022">
    <property type="entry name" value="PLAc"/>
    <property type="match status" value="1"/>
</dbReference>
<evidence type="ECO:0000256" key="1">
    <source>
        <dbReference type="ARBA" id="ARBA00008780"/>
    </source>
</evidence>
<dbReference type="OrthoDB" id="4084751at2759"/>
<dbReference type="Proteomes" id="UP000253472">
    <property type="component" value="Unassembled WGS sequence"/>
</dbReference>
<keyword evidence="3 10" id="KW-0732">Signal</keyword>
<dbReference type="GO" id="GO:0005783">
    <property type="term" value="C:endoplasmic reticulum"/>
    <property type="evidence" value="ECO:0007669"/>
    <property type="project" value="TreeGrafter"/>
</dbReference>
<keyword evidence="12" id="KW-0812">Transmembrane</keyword>
<dbReference type="PANTHER" id="PTHR10728:SF33">
    <property type="entry name" value="LYSOPHOSPHOLIPASE 1-RELATED"/>
    <property type="match status" value="1"/>
</dbReference>
<keyword evidence="4 9" id="KW-0378">Hydrolase</keyword>
<evidence type="ECO:0000256" key="8">
    <source>
        <dbReference type="ARBA" id="ARBA00059407"/>
    </source>
</evidence>
<dbReference type="InterPro" id="IPR002642">
    <property type="entry name" value="LysoPLipase_cat_dom"/>
</dbReference>
<dbReference type="GO" id="GO:0004622">
    <property type="term" value="F:phosphatidylcholine lysophospholipase activity"/>
    <property type="evidence" value="ECO:0007669"/>
    <property type="project" value="UniProtKB-EC"/>
</dbReference>
<evidence type="ECO:0000256" key="11">
    <source>
        <dbReference type="SAM" id="MobiDB-lite"/>
    </source>
</evidence>
<comment type="caution">
    <text evidence="14">The sequence shown here is derived from an EMBL/GenBank/DDBJ whole genome shotgun (WGS) entry which is preliminary data.</text>
</comment>
<feature type="compositionally biased region" description="Low complexity" evidence="11">
    <location>
        <begin position="684"/>
        <end position="705"/>
    </location>
</feature>
<keyword evidence="5 9" id="KW-0442">Lipid degradation</keyword>
<proteinExistence type="inferred from homology"/>
<dbReference type="GO" id="GO:0005829">
    <property type="term" value="C:cytosol"/>
    <property type="evidence" value="ECO:0007669"/>
    <property type="project" value="TreeGrafter"/>
</dbReference>
<evidence type="ECO:0000256" key="7">
    <source>
        <dbReference type="ARBA" id="ARBA00023180"/>
    </source>
</evidence>
<dbReference type="GO" id="GO:0046475">
    <property type="term" value="P:glycerophospholipid catabolic process"/>
    <property type="evidence" value="ECO:0007669"/>
    <property type="project" value="TreeGrafter"/>
</dbReference>
<evidence type="ECO:0000256" key="10">
    <source>
        <dbReference type="RuleBase" id="RU362103"/>
    </source>
</evidence>
<feature type="chain" id="PRO_5016482342" description="Lysophospholipase" evidence="10">
    <location>
        <begin position="20"/>
        <end position="775"/>
    </location>
</feature>
<keyword evidence="15" id="KW-1185">Reference proteome</keyword>
<feature type="region of interest" description="Disordered" evidence="11">
    <location>
        <begin position="684"/>
        <end position="747"/>
    </location>
</feature>
<feature type="transmembrane region" description="Helical" evidence="12">
    <location>
        <begin position="751"/>
        <end position="774"/>
    </location>
</feature>
<dbReference type="GO" id="GO:0005886">
    <property type="term" value="C:plasma membrane"/>
    <property type="evidence" value="ECO:0007669"/>
    <property type="project" value="TreeGrafter"/>
</dbReference>
<comment type="catalytic activity">
    <reaction evidence="10">
        <text>a 1-acyl-sn-glycero-3-phosphocholine + H2O = sn-glycerol 3-phosphocholine + a fatty acid + H(+)</text>
        <dbReference type="Rhea" id="RHEA:15177"/>
        <dbReference type="ChEBI" id="CHEBI:15377"/>
        <dbReference type="ChEBI" id="CHEBI:15378"/>
        <dbReference type="ChEBI" id="CHEBI:16870"/>
        <dbReference type="ChEBI" id="CHEBI:28868"/>
        <dbReference type="ChEBI" id="CHEBI:58168"/>
        <dbReference type="EC" id="3.1.1.5"/>
    </reaction>
</comment>
<dbReference type="AlphaFoldDB" id="A0A367YCN5"/>
<keyword evidence="7" id="KW-0325">Glycoprotein</keyword>
<evidence type="ECO:0000259" key="13">
    <source>
        <dbReference type="PROSITE" id="PS51210"/>
    </source>
</evidence>
<accession>A0A367YCN5</accession>
<evidence type="ECO:0000256" key="2">
    <source>
        <dbReference type="ARBA" id="ARBA00013274"/>
    </source>
</evidence>
<evidence type="ECO:0000313" key="15">
    <source>
        <dbReference type="Proteomes" id="UP000253472"/>
    </source>
</evidence>
<dbReference type="GO" id="GO:0004623">
    <property type="term" value="F:phospholipase A2 activity"/>
    <property type="evidence" value="ECO:0007669"/>
    <property type="project" value="TreeGrafter"/>
</dbReference>
<evidence type="ECO:0000256" key="12">
    <source>
        <dbReference type="SAM" id="Phobius"/>
    </source>
</evidence>
<sequence length="775" mass="82738">MKPYYSFLIVLLALKQAQAIWPFDSDSSSTDDSSASSTSTSTSGGGFWLFGLGSSSTDSSSSSATSTASSSSDVASSTSDDSDSTGTDSSWYQVFLNSGGNDNDDGRNDYAPYNTTCPSHSITREASGISDQEREYLVHRHASTNKNLIEFLLNKSNLSDFDAASFINDNADTHNITIGLSFSGGGYRAMLCGAGQILGMDGRYDGANDHGLGGLLESSTYVVGLSGGNWLVGLLVLNDWLSVADIVNGKSSIWQLEDSILNPSGIRIDKTIAYYYGLSKAVEAKEDAGFETSITDTWGRALSYQFFEDGEGGANVTWSSIRNISSFKDHLMPYPIVVANGRHPNTLIINENSTVFEVSPYELGSWDPSLRSFSDVQYLGSVVHDGDPNNTDVCVQNFDNAGFIMGTSSSLFNQVLLQLDNYSINSVIKLILQRILVGASQNEYDIAIYQPNPFFGAEAANAQSIVVNHTLYLCDGGEDLQNVPFYPLIQTVRDVDVIFAFDNSADTNQSWPNGTSILETYKRQFSKQGKGTPFPFVPDVDGFLDDDLGAKPVFFGCNASDLADLAAWHENDDINATDIPLVVYTSNARMSYNSNFSTFKLAYSDEEKIGAIRNGFEVVTRNNLTDDDDWLTCVGCAIIRRQQERLGHEQSDECKRCFQEYCWTGGLKEAASVSSLTDIQGLATASGSSSSGSRTSSSTGSSSTGSGSGGGSGSGSGSGSSMTTSTATGSSAENSGSSLSSTSSETLNGGGAGMTLGTTSYFLVLIHCLVGLIFM</sequence>
<evidence type="ECO:0000256" key="3">
    <source>
        <dbReference type="ARBA" id="ARBA00022729"/>
    </source>
</evidence>
<dbReference type="GO" id="GO:0005576">
    <property type="term" value="C:extracellular region"/>
    <property type="evidence" value="ECO:0007669"/>
    <property type="project" value="TreeGrafter"/>
</dbReference>
<dbReference type="CDD" id="cd07203">
    <property type="entry name" value="cPLA2_Fungal_PLB"/>
    <property type="match status" value="1"/>
</dbReference>
<dbReference type="EC" id="3.1.1.5" evidence="2 10"/>
<dbReference type="FunFam" id="3.40.1090.10:FF:000010">
    <property type="entry name" value="Lysophospholipase"/>
    <property type="match status" value="1"/>
</dbReference>
<keyword evidence="12" id="KW-1133">Transmembrane helix</keyword>
<feature type="region of interest" description="Disordered" evidence="11">
    <location>
        <begin position="57"/>
        <end position="87"/>
    </location>
</feature>
<feature type="domain" description="PLA2c" evidence="13">
    <location>
        <begin position="116"/>
        <end position="668"/>
    </location>
</feature>
<comment type="function">
    <text evidence="8">Catalyzes the release of fatty acids from lysophospholipids. Phospholipase B may well contribute to pathogenicity by abetting the fungus in damaging and traversing host cell membranes, processes which likely increase the rapidity of disseminated infection.</text>
</comment>